<feature type="transmembrane region" description="Helical" evidence="1">
    <location>
        <begin position="37"/>
        <end position="61"/>
    </location>
</feature>
<evidence type="ECO:0000259" key="2">
    <source>
        <dbReference type="PROSITE" id="PS50883"/>
    </source>
</evidence>
<dbReference type="PANTHER" id="PTHR33121:SF70">
    <property type="entry name" value="SIGNALING PROTEIN YKOW"/>
    <property type="match status" value="1"/>
</dbReference>
<dbReference type="AlphaFoldDB" id="A0A6I6C7Y0"/>
<dbReference type="InterPro" id="IPR035919">
    <property type="entry name" value="EAL_sf"/>
</dbReference>
<dbReference type="Proteomes" id="UP000424468">
    <property type="component" value="Chromosome"/>
</dbReference>
<dbReference type="RefSeq" id="WP_156005601.1">
    <property type="nucleotide sequence ID" value="NZ_CP046276.1"/>
</dbReference>
<evidence type="ECO:0000313" key="3">
    <source>
        <dbReference type="EMBL" id="QGS51539.1"/>
    </source>
</evidence>
<sequence>MNILLAAIACLSYTAIVAIVYTFAWGLSRHLFEKIKIYYELVLGVILGVISIFGVIILSLTMGENKNYMLLILLPIFLYWTCLIFISIYATIGVVVWNLLGLFLFPTLFPQYFISFLNTSSIILIITSYLMAFVIYIINIFYKKLTTWVIWSIITITSLIVGIVLAFPNIKSDGTVDYLITILLWLGTGYITYAYFAIINQIYNHALKLRNLVTYDYQYYLNQASAHDEILNYIHKNKIRFGTYFTFFISNYDKFDEKVNNEIRETVVTSIAKQAHEIFTKNYNQVIFFKPNYKTFGIFIPMLEMQNSVKEEQRLKFAEKISRSISKIQTTFKIENFKVSIKVRGVVSYYGFHSNSLETLFEYNVITQNNAAFSDREKVVLVDPRKVLKEKTKYKKILTLNELVSLNNSAPIFESIYSIEKNDYESFYLNSAVEGIEITSNLFKEKLETIKEYGLNSIFIRYLALNALKSIAKYKSYKKRNFIEYDPLFISSESFSVDSFILKLKSLKIDLKKLVFNFPITQEVENRDLLEKNINELRENGVSFSVSDLGSEATDFGLLGIYRPNYVFLERSIVKKINLIKENEKIIKNIINICNKINAKLVATDVDTYMIYKSLKELGIKYFEGNLIGHGIEPKMELENELKYLLVK</sequence>
<name>A0A6I6C7Y0_9MOLU</name>
<feature type="transmembrane region" description="Helical" evidence="1">
    <location>
        <begin position="68"/>
        <end position="89"/>
    </location>
</feature>
<dbReference type="InterPro" id="IPR050706">
    <property type="entry name" value="Cyclic-di-GMP_PDE-like"/>
</dbReference>
<accession>A0A6I6C7Y0</accession>
<evidence type="ECO:0000313" key="4">
    <source>
        <dbReference type="Proteomes" id="UP000424468"/>
    </source>
</evidence>
<protein>
    <recommendedName>
        <fullName evidence="2">EAL domain-containing protein</fullName>
    </recommendedName>
</protein>
<reference evidence="3 4" key="1">
    <citation type="submission" date="2019-11" db="EMBL/GenBank/DDBJ databases">
        <title>Complete genome sequence of Spiroplasma tabanidicola TAUS-1 (DSM 22603).</title>
        <authorList>
            <person name="Huang C.-T."/>
            <person name="Lin Y.-C."/>
            <person name="Kuo C.-H."/>
        </authorList>
    </citation>
    <scope>NUCLEOTIDE SEQUENCE [LARGE SCALE GENOMIC DNA]</scope>
    <source>
        <strain evidence="3 4">TAUS-1</strain>
    </source>
</reference>
<feature type="domain" description="EAL" evidence="2">
    <location>
        <begin position="393"/>
        <end position="645"/>
    </location>
</feature>
<keyword evidence="1" id="KW-0472">Membrane</keyword>
<dbReference type="SUPFAM" id="SSF141868">
    <property type="entry name" value="EAL domain-like"/>
    <property type="match status" value="1"/>
</dbReference>
<feature type="transmembrane region" description="Helical" evidence="1">
    <location>
        <begin position="179"/>
        <end position="198"/>
    </location>
</feature>
<gene>
    <name evidence="3" type="ORF">STABA_v1c01720</name>
</gene>
<dbReference type="Pfam" id="PF00563">
    <property type="entry name" value="EAL"/>
    <property type="match status" value="1"/>
</dbReference>
<keyword evidence="4" id="KW-1185">Reference proteome</keyword>
<dbReference type="SMART" id="SM00052">
    <property type="entry name" value="EAL"/>
    <property type="match status" value="1"/>
</dbReference>
<dbReference type="EMBL" id="CP046276">
    <property type="protein sequence ID" value="QGS51539.1"/>
    <property type="molecule type" value="Genomic_DNA"/>
</dbReference>
<feature type="transmembrane region" description="Helical" evidence="1">
    <location>
        <begin position="121"/>
        <end position="142"/>
    </location>
</feature>
<dbReference type="KEGG" id="stab:STABA_v1c01720"/>
<keyword evidence="1" id="KW-1133">Transmembrane helix</keyword>
<proteinExistence type="predicted"/>
<keyword evidence="1" id="KW-0812">Transmembrane</keyword>
<dbReference type="GO" id="GO:0071111">
    <property type="term" value="F:cyclic-guanylate-specific phosphodiesterase activity"/>
    <property type="evidence" value="ECO:0007669"/>
    <property type="project" value="InterPro"/>
</dbReference>
<dbReference type="OrthoDB" id="388025at2"/>
<dbReference type="InterPro" id="IPR001633">
    <property type="entry name" value="EAL_dom"/>
</dbReference>
<feature type="transmembrane region" description="Helical" evidence="1">
    <location>
        <begin position="148"/>
        <end position="167"/>
    </location>
</feature>
<dbReference type="PROSITE" id="PS50883">
    <property type="entry name" value="EAL"/>
    <property type="match status" value="1"/>
</dbReference>
<dbReference type="Gene3D" id="3.20.20.450">
    <property type="entry name" value="EAL domain"/>
    <property type="match status" value="1"/>
</dbReference>
<feature type="transmembrane region" description="Helical" evidence="1">
    <location>
        <begin position="95"/>
        <end position="114"/>
    </location>
</feature>
<evidence type="ECO:0000256" key="1">
    <source>
        <dbReference type="SAM" id="Phobius"/>
    </source>
</evidence>
<dbReference type="PANTHER" id="PTHR33121">
    <property type="entry name" value="CYCLIC DI-GMP PHOSPHODIESTERASE PDEF"/>
    <property type="match status" value="1"/>
</dbReference>
<organism evidence="3 4">
    <name type="scientific">Spiroplasma tabanidicola</name>
    <dbReference type="NCBI Taxonomy" id="324079"/>
    <lineage>
        <taxon>Bacteria</taxon>
        <taxon>Bacillati</taxon>
        <taxon>Mycoplasmatota</taxon>
        <taxon>Mollicutes</taxon>
        <taxon>Entomoplasmatales</taxon>
        <taxon>Spiroplasmataceae</taxon>
        <taxon>Spiroplasma</taxon>
    </lineage>
</organism>